<dbReference type="Proteomes" id="UP001321760">
    <property type="component" value="Unassembled WGS sequence"/>
</dbReference>
<comment type="subcellular location">
    <subcellularLocation>
        <location evidence="2">Cytoplasm</location>
    </subcellularLocation>
</comment>
<dbReference type="InterPro" id="IPR044099">
    <property type="entry name" value="Dcp2_NUDIX"/>
</dbReference>
<feature type="region of interest" description="Disordered" evidence="9">
    <location>
        <begin position="535"/>
        <end position="579"/>
    </location>
</feature>
<comment type="caution">
    <text evidence="11">The sequence shown here is derived from an EMBL/GenBank/DDBJ whole genome shotgun (WGS) entry which is preliminary data.</text>
</comment>
<evidence type="ECO:0000256" key="4">
    <source>
        <dbReference type="ARBA" id="ARBA00022490"/>
    </source>
</evidence>
<dbReference type="InterPro" id="IPR020084">
    <property type="entry name" value="NUDIX_hydrolase_CS"/>
</dbReference>
<feature type="compositionally biased region" description="Basic and acidic residues" evidence="9">
    <location>
        <begin position="744"/>
        <end position="754"/>
    </location>
</feature>
<feature type="compositionally biased region" description="Polar residues" evidence="9">
    <location>
        <begin position="562"/>
        <end position="578"/>
    </location>
</feature>
<feature type="region of interest" description="Disordered" evidence="9">
    <location>
        <begin position="592"/>
        <end position="625"/>
    </location>
</feature>
<evidence type="ECO:0000259" key="10">
    <source>
        <dbReference type="PROSITE" id="PS51462"/>
    </source>
</evidence>
<dbReference type="Pfam" id="PF05026">
    <property type="entry name" value="DCP2"/>
    <property type="match status" value="1"/>
</dbReference>
<feature type="compositionally biased region" description="Polar residues" evidence="9">
    <location>
        <begin position="724"/>
        <end position="738"/>
    </location>
</feature>
<feature type="region of interest" description="Disordered" evidence="9">
    <location>
        <begin position="343"/>
        <end position="362"/>
    </location>
</feature>
<keyword evidence="7" id="KW-0694">RNA-binding</keyword>
<protein>
    <recommendedName>
        <fullName evidence="10">Nudix hydrolase domain-containing protein</fullName>
    </recommendedName>
</protein>
<dbReference type="Gene3D" id="1.10.10.1050">
    <property type="entry name" value="Dcp2, box A domain"/>
    <property type="match status" value="1"/>
</dbReference>
<dbReference type="GO" id="GO:0000290">
    <property type="term" value="P:deadenylation-dependent decapping of nuclear-transcribed mRNA"/>
    <property type="evidence" value="ECO:0007669"/>
    <property type="project" value="InterPro"/>
</dbReference>
<dbReference type="InterPro" id="IPR007722">
    <property type="entry name" value="DCP2_BoxA"/>
</dbReference>
<gene>
    <name evidence="11" type="ORF">QBC34DRAFT_6465</name>
</gene>
<dbReference type="Gene3D" id="3.90.79.10">
    <property type="entry name" value="Nucleoside Triphosphate Pyrophosphohydrolase"/>
    <property type="match status" value="1"/>
</dbReference>
<dbReference type="GO" id="GO:0003723">
    <property type="term" value="F:RNA binding"/>
    <property type="evidence" value="ECO:0007669"/>
    <property type="project" value="UniProtKB-KW"/>
</dbReference>
<dbReference type="PANTHER" id="PTHR23114">
    <property type="entry name" value="M7GPPPN-MRNA HYDROLASE"/>
    <property type="match status" value="1"/>
</dbReference>
<dbReference type="EMBL" id="MU865913">
    <property type="protein sequence ID" value="KAK4456003.1"/>
    <property type="molecule type" value="Genomic_DNA"/>
</dbReference>
<proteinExistence type="inferred from homology"/>
<feature type="compositionally biased region" description="Polar residues" evidence="9">
    <location>
        <begin position="789"/>
        <end position="807"/>
    </location>
</feature>
<keyword evidence="8" id="KW-0464">Manganese</keyword>
<dbReference type="AlphaFoldDB" id="A0AAV9H5P4"/>
<feature type="region of interest" description="Disordered" evidence="9">
    <location>
        <begin position="469"/>
        <end position="514"/>
    </location>
</feature>
<name>A0AAV9H5P4_9PEZI</name>
<evidence type="ECO:0000256" key="8">
    <source>
        <dbReference type="ARBA" id="ARBA00023211"/>
    </source>
</evidence>
<keyword evidence="5" id="KW-0479">Metal-binding</keyword>
<keyword evidence="12" id="KW-1185">Reference proteome</keyword>
<feature type="domain" description="Nudix hydrolase" evidence="10">
    <location>
        <begin position="95"/>
        <end position="227"/>
    </location>
</feature>
<feature type="region of interest" description="Disordered" evidence="9">
    <location>
        <begin position="367"/>
        <end position="394"/>
    </location>
</feature>
<feature type="compositionally biased region" description="Low complexity" evidence="9">
    <location>
        <begin position="345"/>
        <end position="362"/>
    </location>
</feature>
<evidence type="ECO:0000313" key="11">
    <source>
        <dbReference type="EMBL" id="KAK4456003.1"/>
    </source>
</evidence>
<dbReference type="GO" id="GO:0030145">
    <property type="term" value="F:manganese ion binding"/>
    <property type="evidence" value="ECO:0007669"/>
    <property type="project" value="InterPro"/>
</dbReference>
<dbReference type="CDD" id="cd03672">
    <property type="entry name" value="NUDIX_Dcp2p_Nudt20"/>
    <property type="match status" value="1"/>
</dbReference>
<evidence type="ECO:0000256" key="3">
    <source>
        <dbReference type="ARBA" id="ARBA00005279"/>
    </source>
</evidence>
<dbReference type="FunFam" id="3.90.79.10:FF:000003">
    <property type="entry name" value="M7GpppN-mRNA hydrolase isoform 2"/>
    <property type="match status" value="1"/>
</dbReference>
<feature type="region of interest" description="Disordered" evidence="9">
    <location>
        <begin position="839"/>
        <end position="883"/>
    </location>
</feature>
<sequence length="898" mass="98722">MAETKMQLEDWLDDLCVRFIINLPKEDLSSVARICFQVEEAQWFYEDFIRPLDPTLPSMSLRSFCLRIFQHCPLLASFSVENHMRAFEEFLQYKTRVPVRGAILLNEAMDSTVLVKGWKKGANWSFPRGKINKDEDDLDCAIREVYEETGFDIKAAGLVPKHDEIKYIQIAMREQQIRLYVFRNIPMDTVFQPKTRKEISKIEWYKLSELPAFRKKGSNQADDAAAASNANKFYMVAPFLVPLKKWVVQQKKKDGARITNQSNLQAQVLAEEPLTEDDIGMQPEPTAGRSNSPPAIETIEGATLELQRLLKVQPPTQGLQMSPSNAAASSDKGGALMALLRQKSSEPPSSEAPAPPVHAQVPHTPLDLTYVNAPEPPTPHHHHPVQRLQPQSYQAPPPNFPIPHLANEPHQGQQFNYARPHVNITPQSHIYGRNPYMGQGPPPRREPVLLHPQPLPPQVQQSLLVRGILPTPNLPDTTNQKFAQGQYAPPGQFSGQNPAALQQSQQQQTAKPPAQLTNHKMSLLNAFKNDTRAVNENKAPNAPPQSDAAPSPGHPVHHGQQRQHSANSWTNQAPSQPVNPAAQYLPQLAAQYAQPSHEGARSQVASSPGSQPSVSRQSQPTDAHRSSLLDMFKKATPLSPSGSDSTIKPAIVPAEPVSIAKSSPVFKTHPAAVDINGGGARASAETNLPYRPVQILSRQSQQGSPRSDRDQTFVNQQMHNHVATSINSMQGDSRNSGYRNLPSPRDRSFLRGESGKGSPRFSLAAQVVQAAGYPYGQSPQQVPQGSPSLHQHQSNNALQQRQNSNPEQKQKLLSLFAAKEHASPTGFAIDDKGKAKETGYLEHGRSNTPRSRVASLASAGDNVQGSAPTSRRGSGTPISPADRNFLLSYLESVSSGGR</sequence>
<dbReference type="Pfam" id="PF00293">
    <property type="entry name" value="NUDIX"/>
    <property type="match status" value="1"/>
</dbReference>
<evidence type="ECO:0000256" key="6">
    <source>
        <dbReference type="ARBA" id="ARBA00022801"/>
    </source>
</evidence>
<comment type="cofactor">
    <cofactor evidence="1">
        <name>Mn(2+)</name>
        <dbReference type="ChEBI" id="CHEBI:29035"/>
    </cofactor>
</comment>
<feature type="compositionally biased region" description="Low complexity" evidence="9">
    <location>
        <begin position="496"/>
        <end position="514"/>
    </location>
</feature>
<dbReference type="PROSITE" id="PS00893">
    <property type="entry name" value="NUDIX_BOX"/>
    <property type="match status" value="1"/>
</dbReference>
<dbReference type="PROSITE" id="PS51462">
    <property type="entry name" value="NUDIX"/>
    <property type="match status" value="1"/>
</dbReference>
<evidence type="ECO:0000256" key="9">
    <source>
        <dbReference type="SAM" id="MobiDB-lite"/>
    </source>
</evidence>
<feature type="compositionally biased region" description="Polar residues" evidence="9">
    <location>
        <begin position="603"/>
        <end position="621"/>
    </location>
</feature>
<feature type="compositionally biased region" description="Polar residues" evidence="9">
    <location>
        <begin position="474"/>
        <end position="483"/>
    </location>
</feature>
<dbReference type="PANTHER" id="PTHR23114:SF17">
    <property type="entry name" value="M7GPPPN-MRNA HYDROLASE"/>
    <property type="match status" value="1"/>
</dbReference>
<reference evidence="11" key="2">
    <citation type="submission" date="2023-05" db="EMBL/GenBank/DDBJ databases">
        <authorList>
            <consortium name="Lawrence Berkeley National Laboratory"/>
            <person name="Steindorff A."/>
            <person name="Hensen N."/>
            <person name="Bonometti L."/>
            <person name="Westerberg I."/>
            <person name="Brannstrom I.O."/>
            <person name="Guillou S."/>
            <person name="Cros-Aarteil S."/>
            <person name="Calhoun S."/>
            <person name="Haridas S."/>
            <person name="Kuo A."/>
            <person name="Mondo S."/>
            <person name="Pangilinan J."/>
            <person name="Riley R."/>
            <person name="Labutti K."/>
            <person name="Andreopoulos B."/>
            <person name="Lipzen A."/>
            <person name="Chen C."/>
            <person name="Yanf M."/>
            <person name="Daum C."/>
            <person name="Ng V."/>
            <person name="Clum A."/>
            <person name="Ohm R."/>
            <person name="Martin F."/>
            <person name="Silar P."/>
            <person name="Natvig D."/>
            <person name="Lalanne C."/>
            <person name="Gautier V."/>
            <person name="Ament-Velasquez S.L."/>
            <person name="Kruys A."/>
            <person name="Hutchinson M.I."/>
            <person name="Powell A.J."/>
            <person name="Barry K."/>
            <person name="Miller A.N."/>
            <person name="Grigoriev I.V."/>
            <person name="Debuchy R."/>
            <person name="Gladieux P."/>
            <person name="Thoren M.H."/>
            <person name="Johannesson H."/>
        </authorList>
    </citation>
    <scope>NUCLEOTIDE SEQUENCE</scope>
    <source>
        <strain evidence="11">PSN243</strain>
    </source>
</reference>
<keyword evidence="6" id="KW-0378">Hydrolase</keyword>
<evidence type="ECO:0000256" key="5">
    <source>
        <dbReference type="ARBA" id="ARBA00022723"/>
    </source>
</evidence>
<reference evidence="11" key="1">
    <citation type="journal article" date="2023" name="Mol. Phylogenet. Evol.">
        <title>Genome-scale phylogeny and comparative genomics of the fungal order Sordariales.</title>
        <authorList>
            <person name="Hensen N."/>
            <person name="Bonometti L."/>
            <person name="Westerberg I."/>
            <person name="Brannstrom I.O."/>
            <person name="Guillou S."/>
            <person name="Cros-Aarteil S."/>
            <person name="Calhoun S."/>
            <person name="Haridas S."/>
            <person name="Kuo A."/>
            <person name="Mondo S."/>
            <person name="Pangilinan J."/>
            <person name="Riley R."/>
            <person name="LaButti K."/>
            <person name="Andreopoulos B."/>
            <person name="Lipzen A."/>
            <person name="Chen C."/>
            <person name="Yan M."/>
            <person name="Daum C."/>
            <person name="Ng V."/>
            <person name="Clum A."/>
            <person name="Steindorff A."/>
            <person name="Ohm R.A."/>
            <person name="Martin F."/>
            <person name="Silar P."/>
            <person name="Natvig D.O."/>
            <person name="Lalanne C."/>
            <person name="Gautier V."/>
            <person name="Ament-Velasquez S.L."/>
            <person name="Kruys A."/>
            <person name="Hutchinson M.I."/>
            <person name="Powell A.J."/>
            <person name="Barry K."/>
            <person name="Miller A.N."/>
            <person name="Grigoriev I.V."/>
            <person name="Debuchy R."/>
            <person name="Gladieux P."/>
            <person name="Hiltunen Thoren M."/>
            <person name="Johannesson H."/>
        </authorList>
    </citation>
    <scope>NUCLEOTIDE SEQUENCE</scope>
    <source>
        <strain evidence="11">PSN243</strain>
    </source>
</reference>
<evidence type="ECO:0000256" key="2">
    <source>
        <dbReference type="ARBA" id="ARBA00004496"/>
    </source>
</evidence>
<dbReference type="FunFam" id="1.10.10.1050:FF:000003">
    <property type="entry name" value="Decapping enzyme Dcp2, putative"/>
    <property type="match status" value="1"/>
</dbReference>
<dbReference type="GO" id="GO:0000184">
    <property type="term" value="P:nuclear-transcribed mRNA catabolic process, nonsense-mediated decay"/>
    <property type="evidence" value="ECO:0007669"/>
    <property type="project" value="InterPro"/>
</dbReference>
<comment type="similarity">
    <text evidence="3">Belongs to the Nudix hydrolase family. DCP2 subfamily.</text>
</comment>
<feature type="compositionally biased region" description="Polar residues" evidence="9">
    <location>
        <begin position="861"/>
        <end position="877"/>
    </location>
</feature>
<organism evidence="11 12">
    <name type="scientific">Podospora aff. communis PSN243</name>
    <dbReference type="NCBI Taxonomy" id="3040156"/>
    <lineage>
        <taxon>Eukaryota</taxon>
        <taxon>Fungi</taxon>
        <taxon>Dikarya</taxon>
        <taxon>Ascomycota</taxon>
        <taxon>Pezizomycotina</taxon>
        <taxon>Sordariomycetes</taxon>
        <taxon>Sordariomycetidae</taxon>
        <taxon>Sordariales</taxon>
        <taxon>Podosporaceae</taxon>
        <taxon>Podospora</taxon>
    </lineage>
</organism>
<dbReference type="InterPro" id="IPR036189">
    <property type="entry name" value="DCP2_BoxA_sf"/>
</dbReference>
<dbReference type="GO" id="GO:0000932">
    <property type="term" value="C:P-body"/>
    <property type="evidence" value="ECO:0007669"/>
    <property type="project" value="TreeGrafter"/>
</dbReference>
<evidence type="ECO:0000256" key="7">
    <source>
        <dbReference type="ARBA" id="ARBA00022884"/>
    </source>
</evidence>
<accession>A0AAV9H5P4</accession>
<keyword evidence="4" id="KW-0963">Cytoplasm</keyword>
<dbReference type="GO" id="GO:0140933">
    <property type="term" value="F:5'-(N(7)-methylguanosine 5'-triphospho)-[mRNA] hydrolase activity"/>
    <property type="evidence" value="ECO:0007669"/>
    <property type="project" value="InterPro"/>
</dbReference>
<feature type="compositionally biased region" description="Low complexity" evidence="9">
    <location>
        <begin position="775"/>
        <end position="788"/>
    </location>
</feature>
<evidence type="ECO:0000313" key="12">
    <source>
        <dbReference type="Proteomes" id="UP001321760"/>
    </source>
</evidence>
<evidence type="ECO:0000256" key="1">
    <source>
        <dbReference type="ARBA" id="ARBA00001936"/>
    </source>
</evidence>
<dbReference type="InterPro" id="IPR000086">
    <property type="entry name" value="NUDIX_hydrolase_dom"/>
</dbReference>
<dbReference type="SMART" id="SM01125">
    <property type="entry name" value="DCP2"/>
    <property type="match status" value="1"/>
</dbReference>
<feature type="region of interest" description="Disordered" evidence="9">
    <location>
        <begin position="724"/>
        <end position="759"/>
    </location>
</feature>
<feature type="region of interest" description="Disordered" evidence="9">
    <location>
        <begin position="775"/>
        <end position="807"/>
    </location>
</feature>
<dbReference type="InterPro" id="IPR015797">
    <property type="entry name" value="NUDIX_hydrolase-like_dom_sf"/>
</dbReference>
<dbReference type="SUPFAM" id="SSF140586">
    <property type="entry name" value="Dcp2 domain-like"/>
    <property type="match status" value="1"/>
</dbReference>
<dbReference type="SUPFAM" id="SSF55811">
    <property type="entry name" value="Nudix"/>
    <property type="match status" value="1"/>
</dbReference>